<keyword evidence="7" id="KW-1185">Reference proteome</keyword>
<evidence type="ECO:0000256" key="3">
    <source>
        <dbReference type="ARBA" id="ARBA00023125"/>
    </source>
</evidence>
<dbReference type="InterPro" id="IPR044946">
    <property type="entry name" value="Restrct_endonuc_typeI_TRD_sf"/>
</dbReference>
<dbReference type="PANTHER" id="PTHR42998">
    <property type="entry name" value="TYPE I RESTRICTION ENZYME HINDVIIP M PROTEIN-RELATED"/>
    <property type="match status" value="1"/>
</dbReference>
<dbReference type="PRINTS" id="PR00507">
    <property type="entry name" value="N12N6MTFRASE"/>
</dbReference>
<evidence type="ECO:0000256" key="2">
    <source>
        <dbReference type="ARBA" id="ARBA00022747"/>
    </source>
</evidence>
<comment type="similarity">
    <text evidence="1">Belongs to the type-I restriction system S methylase family.</text>
</comment>
<gene>
    <name evidence="6" type="ORF">Rhe02_07500</name>
</gene>
<evidence type="ECO:0000259" key="5">
    <source>
        <dbReference type="Pfam" id="PF02384"/>
    </source>
</evidence>
<dbReference type="Pfam" id="PF01420">
    <property type="entry name" value="Methylase_S"/>
    <property type="match status" value="1"/>
</dbReference>
<dbReference type="InterPro" id="IPR000055">
    <property type="entry name" value="Restrct_endonuc_typeI_TRD"/>
</dbReference>
<comment type="caution">
    <text evidence="6">The sequence shown here is derived from an EMBL/GenBank/DDBJ whole genome shotgun (WGS) entry which is preliminary data.</text>
</comment>
<evidence type="ECO:0000313" key="7">
    <source>
        <dbReference type="Proteomes" id="UP000612899"/>
    </source>
</evidence>
<dbReference type="InterPro" id="IPR002052">
    <property type="entry name" value="DNA_methylase_N6_adenine_CS"/>
</dbReference>
<dbReference type="Pfam" id="PF02384">
    <property type="entry name" value="N6_Mtase"/>
    <property type="match status" value="1"/>
</dbReference>
<dbReference type="Proteomes" id="UP000612899">
    <property type="component" value="Unassembled WGS sequence"/>
</dbReference>
<dbReference type="InterPro" id="IPR052916">
    <property type="entry name" value="Type-I_RE_MTase_Subunit"/>
</dbReference>
<dbReference type="Gene3D" id="3.40.50.150">
    <property type="entry name" value="Vaccinia Virus protein VP39"/>
    <property type="match status" value="1"/>
</dbReference>
<keyword evidence="2" id="KW-0680">Restriction system</keyword>
<sequence>MAEQESILISRTDIARHAGVQRAAVTNWISRHADFPAPTRAGDSELFDALAVATWLDGRKIPASSLMDSEADGQDYGVRFRRSLGLVPVAKSMPVAPQRPSVDAGFWRLAELLRGEFTPDQYLAVVARLIYLQARHPSMWRELALQSWAAPNQHLLDEAWQQVVREEPGTTPFTSGSVRPDTLRSAIDVMDEIRHSTRGRPEVASQRPPSAELFVQLIEQHAKAQGHKSSEFFTPRAIVTLAIDLLSPSSSTSRIYDPFCRAGEFLDEAVAHMGARGFDYQQVTVHGQHANYGLCSLAQINLRLHGSDPTILTGYWWERENVPQQYDMVFANPPFNMSLPMGALLGRVWRYGEPPAHNGNFAWMQHVLASLRPGGQAAVVMPNNASIATNPRERAIRAAMVDDGVVECVIALPPRMFPGTGIPACLWLLGAPSVRPHEVLFIDASDLGVSSARGSRTFTEKEARKIVAVRKQWLQGEFVNIPSFARSVSHSEIQRHEYVLNPSSYVEPEEVGRNPSTAHTRVHELMRESLNLKRQIRDIAAQVADLTTFPSNELPETWPTIDLGLLCEMKAGPSGSQVRAENRLSNGVPVLLPKYLRGGHIVGDAPVTVSIEIAEKFADYRLEAGDVVCTRVGDLGRVARVDHEQEGWLLSTGLVRLRCGDDVLPSYLAHALASSAARRWIERNASGTVVPTIALRALARLPVAIPPIERQASIGNALDAIAEQARSHAKLAAVTGLLVSILGDSLVPGPERSTRTF</sequence>
<dbReference type="EMBL" id="BONY01000003">
    <property type="protein sequence ID" value="GIH02683.1"/>
    <property type="molecule type" value="Genomic_DNA"/>
</dbReference>
<dbReference type="GO" id="GO:0003677">
    <property type="term" value="F:DNA binding"/>
    <property type="evidence" value="ECO:0007669"/>
    <property type="project" value="UniProtKB-KW"/>
</dbReference>
<evidence type="ECO:0000256" key="1">
    <source>
        <dbReference type="ARBA" id="ARBA00010923"/>
    </source>
</evidence>
<evidence type="ECO:0000259" key="4">
    <source>
        <dbReference type="Pfam" id="PF01420"/>
    </source>
</evidence>
<dbReference type="PANTHER" id="PTHR42998:SF1">
    <property type="entry name" value="TYPE I RESTRICTION ENZYME HINDI METHYLASE SUBUNIT"/>
    <property type="match status" value="1"/>
</dbReference>
<feature type="domain" description="DNA methylase adenine-specific" evidence="5">
    <location>
        <begin position="214"/>
        <end position="511"/>
    </location>
</feature>
<proteinExistence type="inferred from homology"/>
<dbReference type="GO" id="GO:0008170">
    <property type="term" value="F:N-methyltransferase activity"/>
    <property type="evidence" value="ECO:0007669"/>
    <property type="project" value="InterPro"/>
</dbReference>
<dbReference type="RefSeq" id="WP_203906616.1">
    <property type="nucleotide sequence ID" value="NZ_BONY01000003.1"/>
</dbReference>
<protein>
    <submittedName>
        <fullName evidence="6">Uncharacterized protein</fullName>
    </submittedName>
</protein>
<dbReference type="SUPFAM" id="SSF116734">
    <property type="entry name" value="DNA methylase specificity domain"/>
    <property type="match status" value="1"/>
</dbReference>
<dbReference type="AlphaFoldDB" id="A0A8J3VE15"/>
<dbReference type="InterPro" id="IPR029063">
    <property type="entry name" value="SAM-dependent_MTases_sf"/>
</dbReference>
<dbReference type="InterPro" id="IPR003356">
    <property type="entry name" value="DNA_methylase_A-5"/>
</dbReference>
<accession>A0A8J3VE15</accession>
<dbReference type="PROSITE" id="PS00092">
    <property type="entry name" value="N6_MTASE"/>
    <property type="match status" value="1"/>
</dbReference>
<dbReference type="GO" id="GO:0009307">
    <property type="term" value="P:DNA restriction-modification system"/>
    <property type="evidence" value="ECO:0007669"/>
    <property type="project" value="UniProtKB-KW"/>
</dbReference>
<reference evidence="6" key="1">
    <citation type="submission" date="2021-01" db="EMBL/GenBank/DDBJ databases">
        <title>Whole genome shotgun sequence of Rhizocola hellebori NBRC 109834.</title>
        <authorList>
            <person name="Komaki H."/>
            <person name="Tamura T."/>
        </authorList>
    </citation>
    <scope>NUCLEOTIDE SEQUENCE</scope>
    <source>
        <strain evidence="6">NBRC 109834</strain>
    </source>
</reference>
<evidence type="ECO:0000313" key="6">
    <source>
        <dbReference type="EMBL" id="GIH02683.1"/>
    </source>
</evidence>
<dbReference type="Gene3D" id="3.90.220.20">
    <property type="entry name" value="DNA methylase specificity domains"/>
    <property type="match status" value="1"/>
</dbReference>
<feature type="domain" description="Type I restriction modification DNA specificity" evidence="4">
    <location>
        <begin position="555"/>
        <end position="726"/>
    </location>
</feature>
<organism evidence="6 7">
    <name type="scientific">Rhizocola hellebori</name>
    <dbReference type="NCBI Taxonomy" id="1392758"/>
    <lineage>
        <taxon>Bacteria</taxon>
        <taxon>Bacillati</taxon>
        <taxon>Actinomycetota</taxon>
        <taxon>Actinomycetes</taxon>
        <taxon>Micromonosporales</taxon>
        <taxon>Micromonosporaceae</taxon>
        <taxon>Rhizocola</taxon>
    </lineage>
</organism>
<dbReference type="CDD" id="cd16961">
    <property type="entry name" value="RMtype1_S_TRD-CR_like"/>
    <property type="match status" value="1"/>
</dbReference>
<dbReference type="GO" id="GO:0032259">
    <property type="term" value="P:methylation"/>
    <property type="evidence" value="ECO:0007669"/>
    <property type="project" value="InterPro"/>
</dbReference>
<keyword evidence="3" id="KW-0238">DNA-binding</keyword>
<name>A0A8J3VE15_9ACTN</name>
<dbReference type="SUPFAM" id="SSF53335">
    <property type="entry name" value="S-adenosyl-L-methionine-dependent methyltransferases"/>
    <property type="match status" value="1"/>
</dbReference>